<dbReference type="SMART" id="SM00240">
    <property type="entry name" value="FHA"/>
    <property type="match status" value="1"/>
</dbReference>
<organism evidence="3 4">
    <name type="scientific">Symbiochloris irregularis</name>
    <dbReference type="NCBI Taxonomy" id="706552"/>
    <lineage>
        <taxon>Eukaryota</taxon>
        <taxon>Viridiplantae</taxon>
        <taxon>Chlorophyta</taxon>
        <taxon>core chlorophytes</taxon>
        <taxon>Trebouxiophyceae</taxon>
        <taxon>Trebouxiales</taxon>
        <taxon>Trebouxiaceae</taxon>
        <taxon>Symbiochloris</taxon>
    </lineage>
</organism>
<dbReference type="PANTHER" id="PTHR23308">
    <property type="entry name" value="NUCLEAR INHIBITOR OF PROTEIN PHOSPHATASE-1"/>
    <property type="match status" value="1"/>
</dbReference>
<name>A0AAW1PBS6_9CHLO</name>
<dbReference type="PROSITE" id="PS50006">
    <property type="entry name" value="FHA_DOMAIN"/>
    <property type="match status" value="1"/>
</dbReference>
<feature type="compositionally biased region" description="Pro residues" evidence="1">
    <location>
        <begin position="72"/>
        <end position="87"/>
    </location>
</feature>
<dbReference type="Proteomes" id="UP001465755">
    <property type="component" value="Unassembled WGS sequence"/>
</dbReference>
<sequence length="200" mass="21531">MDRWSQDDDLGPRAPASKVTRLGLGGFTKSSVGYGSTASEPLSQIEVVASKREQKQQQQQQQQQQQTQPSSPARPPVPAWAATPPPRSQLGVFKEGTAIQQLLLTRPATVFGRGATADIVCEHGSLSRQHAQLCYKPATRQWLVVDLGSTHGTFVDGKRIPKGTPIELKSSSSLRFGASTRTYALQQSASASTLDPKHAA</sequence>
<feature type="compositionally biased region" description="Low complexity" evidence="1">
    <location>
        <begin position="56"/>
        <end position="71"/>
    </location>
</feature>
<evidence type="ECO:0000313" key="4">
    <source>
        <dbReference type="Proteomes" id="UP001465755"/>
    </source>
</evidence>
<dbReference type="AlphaFoldDB" id="A0AAW1PBS6"/>
<dbReference type="InterPro" id="IPR000253">
    <property type="entry name" value="FHA_dom"/>
</dbReference>
<evidence type="ECO:0000259" key="2">
    <source>
        <dbReference type="PROSITE" id="PS50006"/>
    </source>
</evidence>
<dbReference type="Gene3D" id="2.60.200.20">
    <property type="match status" value="1"/>
</dbReference>
<dbReference type="InterPro" id="IPR008984">
    <property type="entry name" value="SMAD_FHA_dom_sf"/>
</dbReference>
<dbReference type="SUPFAM" id="SSF49879">
    <property type="entry name" value="SMAD/FHA domain"/>
    <property type="match status" value="1"/>
</dbReference>
<keyword evidence="4" id="KW-1185">Reference proteome</keyword>
<feature type="compositionally biased region" description="Polar residues" evidence="1">
    <location>
        <begin position="28"/>
        <end position="42"/>
    </location>
</feature>
<proteinExistence type="predicted"/>
<comment type="caution">
    <text evidence="3">The sequence shown here is derived from an EMBL/GenBank/DDBJ whole genome shotgun (WGS) entry which is preliminary data.</text>
</comment>
<feature type="region of interest" description="Disordered" evidence="1">
    <location>
        <begin position="1"/>
        <end position="88"/>
    </location>
</feature>
<feature type="domain" description="FHA" evidence="2">
    <location>
        <begin position="109"/>
        <end position="160"/>
    </location>
</feature>
<reference evidence="3 4" key="1">
    <citation type="journal article" date="2024" name="Nat. Commun.">
        <title>Phylogenomics reveals the evolutionary origins of lichenization in chlorophyte algae.</title>
        <authorList>
            <person name="Puginier C."/>
            <person name="Libourel C."/>
            <person name="Otte J."/>
            <person name="Skaloud P."/>
            <person name="Haon M."/>
            <person name="Grisel S."/>
            <person name="Petersen M."/>
            <person name="Berrin J.G."/>
            <person name="Delaux P.M."/>
            <person name="Dal Grande F."/>
            <person name="Keller J."/>
        </authorList>
    </citation>
    <scope>NUCLEOTIDE SEQUENCE [LARGE SCALE GENOMIC DNA]</scope>
    <source>
        <strain evidence="3 4">SAG 2036</strain>
    </source>
</reference>
<gene>
    <name evidence="3" type="ORF">WJX73_003458</name>
</gene>
<evidence type="ECO:0000256" key="1">
    <source>
        <dbReference type="SAM" id="MobiDB-lite"/>
    </source>
</evidence>
<dbReference type="Pfam" id="PF00498">
    <property type="entry name" value="FHA"/>
    <property type="match status" value="1"/>
</dbReference>
<dbReference type="FunFam" id="2.60.200.20:FF:000019">
    <property type="entry name" value="Nuclear inhibitor of protein phosphatase"/>
    <property type="match status" value="1"/>
</dbReference>
<evidence type="ECO:0000313" key="3">
    <source>
        <dbReference type="EMBL" id="KAK9805903.1"/>
    </source>
</evidence>
<accession>A0AAW1PBS6</accession>
<dbReference type="InterPro" id="IPR050923">
    <property type="entry name" value="Cell_Proc_Reg/RNA_Proc"/>
</dbReference>
<dbReference type="EMBL" id="JALJOQ010000040">
    <property type="protein sequence ID" value="KAK9805903.1"/>
    <property type="molecule type" value="Genomic_DNA"/>
</dbReference>
<protein>
    <recommendedName>
        <fullName evidence="2">FHA domain-containing protein</fullName>
    </recommendedName>
</protein>